<feature type="domain" description="TRAF3-interacting protein 1 C-terminal" evidence="13">
    <location>
        <begin position="445"/>
        <end position="592"/>
    </location>
</feature>
<accession>A0A131YR20</accession>
<dbReference type="GO" id="GO:0060271">
    <property type="term" value="P:cilium assembly"/>
    <property type="evidence" value="ECO:0007669"/>
    <property type="project" value="TreeGrafter"/>
</dbReference>
<feature type="region of interest" description="Disordered" evidence="11">
    <location>
        <begin position="431"/>
        <end position="450"/>
    </location>
</feature>
<feature type="domain" description="TRAF3-interacting protein 1 N-terminal" evidence="12">
    <location>
        <begin position="10"/>
        <end position="120"/>
    </location>
</feature>
<feature type="compositionally biased region" description="Polar residues" evidence="11">
    <location>
        <begin position="325"/>
        <end position="334"/>
    </location>
</feature>
<dbReference type="GO" id="GO:0048731">
    <property type="term" value="P:system development"/>
    <property type="evidence" value="ECO:0007669"/>
    <property type="project" value="UniProtKB-ARBA"/>
</dbReference>
<feature type="compositionally biased region" description="Basic and acidic residues" evidence="11">
    <location>
        <begin position="125"/>
        <end position="134"/>
    </location>
</feature>
<dbReference type="GO" id="GO:0008017">
    <property type="term" value="F:microtubule binding"/>
    <property type="evidence" value="ECO:0007669"/>
    <property type="project" value="InterPro"/>
</dbReference>
<evidence type="ECO:0000256" key="6">
    <source>
        <dbReference type="ARBA" id="ARBA00023212"/>
    </source>
</evidence>
<proteinExistence type="inferred from homology"/>
<evidence type="ECO:0000259" key="13">
    <source>
        <dbReference type="Pfam" id="PF17749"/>
    </source>
</evidence>
<evidence type="ECO:0000313" key="14">
    <source>
        <dbReference type="EMBL" id="JAP81038.1"/>
    </source>
</evidence>
<feature type="compositionally biased region" description="Basic and acidic residues" evidence="11">
    <location>
        <begin position="347"/>
        <end position="359"/>
    </location>
</feature>
<dbReference type="InterPro" id="IPR018799">
    <property type="entry name" value="TRAF3IP1"/>
</dbReference>
<keyword evidence="7" id="KW-0966">Cell projection</keyword>
<comment type="subcellular location">
    <subcellularLocation>
        <location evidence="2">Cytoplasm</location>
        <location evidence="2">Cytoskeleton</location>
        <location evidence="2">Cilium axoneme</location>
    </subcellularLocation>
    <subcellularLocation>
        <location evidence="1">Cytoplasm</location>
        <location evidence="1">Cytoskeleton</location>
        <location evidence="1">Cilium basal body</location>
    </subcellularLocation>
</comment>
<dbReference type="GO" id="GO:0005930">
    <property type="term" value="C:axoneme"/>
    <property type="evidence" value="ECO:0007669"/>
    <property type="project" value="UniProtKB-SubCell"/>
</dbReference>
<evidence type="ECO:0000256" key="10">
    <source>
        <dbReference type="SAM" id="Coils"/>
    </source>
</evidence>
<dbReference type="PANTHER" id="PTHR31363">
    <property type="entry name" value="TRAF3-INTERACTING PROTEIN 1"/>
    <property type="match status" value="1"/>
</dbReference>
<dbReference type="GO" id="GO:0042073">
    <property type="term" value="P:intraciliary transport"/>
    <property type="evidence" value="ECO:0007669"/>
    <property type="project" value="TreeGrafter"/>
</dbReference>
<evidence type="ECO:0000256" key="4">
    <source>
        <dbReference type="ARBA" id="ARBA00022794"/>
    </source>
</evidence>
<feature type="compositionally biased region" description="Basic and acidic residues" evidence="11">
    <location>
        <begin position="268"/>
        <end position="281"/>
    </location>
</feature>
<keyword evidence="3" id="KW-0963">Cytoplasm</keyword>
<evidence type="ECO:0000259" key="12">
    <source>
        <dbReference type="Pfam" id="PF10243"/>
    </source>
</evidence>
<feature type="compositionally biased region" description="Low complexity" evidence="11">
    <location>
        <begin position="184"/>
        <end position="198"/>
    </location>
</feature>
<evidence type="ECO:0000256" key="9">
    <source>
        <dbReference type="ARBA" id="ARBA00070492"/>
    </source>
</evidence>
<keyword evidence="4" id="KW-0970">Cilium biogenesis/degradation</keyword>
<feature type="compositionally biased region" description="Polar residues" evidence="11">
    <location>
        <begin position="463"/>
        <end position="473"/>
    </location>
</feature>
<dbReference type="FunFam" id="1.10.418.50:FF:000001">
    <property type="entry name" value="TRAF3-interacting protein 1 isoform X1"/>
    <property type="match status" value="1"/>
</dbReference>
<dbReference type="EMBL" id="GEDV01007519">
    <property type="protein sequence ID" value="JAP81038.1"/>
    <property type="molecule type" value="Transcribed_RNA"/>
</dbReference>
<organism evidence="14">
    <name type="scientific">Rhipicephalus appendiculatus</name>
    <name type="common">Brown ear tick</name>
    <dbReference type="NCBI Taxonomy" id="34631"/>
    <lineage>
        <taxon>Eukaryota</taxon>
        <taxon>Metazoa</taxon>
        <taxon>Ecdysozoa</taxon>
        <taxon>Arthropoda</taxon>
        <taxon>Chelicerata</taxon>
        <taxon>Arachnida</taxon>
        <taxon>Acari</taxon>
        <taxon>Parasitiformes</taxon>
        <taxon>Ixodida</taxon>
        <taxon>Ixodoidea</taxon>
        <taxon>Ixodidae</taxon>
        <taxon>Rhipicephalinae</taxon>
        <taxon>Rhipicephalus</taxon>
        <taxon>Rhipicephalus</taxon>
    </lineage>
</organism>
<dbReference type="Gene3D" id="1.10.418.50">
    <property type="entry name" value="Microtubule-binding protein MIP-T3"/>
    <property type="match status" value="1"/>
</dbReference>
<feature type="region of interest" description="Disordered" evidence="11">
    <location>
        <begin position="459"/>
        <end position="479"/>
    </location>
</feature>
<dbReference type="GO" id="GO:0070507">
    <property type="term" value="P:regulation of microtubule cytoskeleton organization"/>
    <property type="evidence" value="ECO:0007669"/>
    <property type="project" value="TreeGrafter"/>
</dbReference>
<dbReference type="InterPro" id="IPR042576">
    <property type="entry name" value="TRAF3IP1_N_sf"/>
</dbReference>
<feature type="compositionally biased region" description="Basic and acidic residues" evidence="11">
    <location>
        <begin position="309"/>
        <end position="324"/>
    </location>
</feature>
<keyword evidence="5 10" id="KW-0175">Coiled coil</keyword>
<name>A0A131YR20_RHIAP</name>
<evidence type="ECO:0000256" key="2">
    <source>
        <dbReference type="ARBA" id="ARBA00004430"/>
    </source>
</evidence>
<evidence type="ECO:0000256" key="11">
    <source>
        <dbReference type="SAM" id="MobiDB-lite"/>
    </source>
</evidence>
<dbReference type="GO" id="GO:0036064">
    <property type="term" value="C:ciliary basal body"/>
    <property type="evidence" value="ECO:0007669"/>
    <property type="project" value="TreeGrafter"/>
</dbReference>
<evidence type="ECO:0000256" key="7">
    <source>
        <dbReference type="ARBA" id="ARBA00023273"/>
    </source>
</evidence>
<feature type="compositionally biased region" description="Basic and acidic residues" evidence="11">
    <location>
        <begin position="143"/>
        <end position="183"/>
    </location>
</feature>
<keyword evidence="6" id="KW-0206">Cytoskeleton</keyword>
<sequence length="598" mass="65498">MDEEVSAKVIRKTQDLLGSVIKKPPLQEKLLKKPPFRFLHDVIHNIIKATNFLDGLYTQEELTSENIKDKESKIAFLQKAIDAVGIVTGSALPARPSKIVAGHEPDKTNEFLQVLAKSAAKKADSSEAVKRVLAGEKPPAPSKPEKKDTGKKKEPVKVSKKADGERKSRKTAGEAETSKDKKSTSSVQKETSSSSSKSSKLDKTSGEYRSKSREPDARKTAHAVPEGDDSQQAGSERPKTSSKKKSSKEVKESAAAAPSAMHNGISKLDQDKVVTKVDKTDLQPQAVNHNIQDDEAEVKRPRSTKRSSHKEQIPESSNEGHQDKLPTSSSSHETAPQVDYSLAPPEPESKIVQEVERPLSRSTLRSSRPRSSRPAAPRIRKRENSADSTPAIRAPTAKPVENVILDTSDDKNEDDKDDEFVITESTIEPVLAKLNTPEAEELPESEQGSLVKQILEAKKELEQGSQRPSTGFTTAEPVMPGIVSKAPGQDKMDALRQHIQAVSRGALPLGKLLDLLSEDLDSMNMELSSWKEELIKNLQAYSSEQSATDSILEPLRQNLEELDQRIGDELEEISASRAAIFSNAERLEKMLAAANLGH</sequence>
<evidence type="ECO:0000256" key="8">
    <source>
        <dbReference type="ARBA" id="ARBA00043971"/>
    </source>
</evidence>
<dbReference type="AlphaFoldDB" id="A0A131YR20"/>
<comment type="similarity">
    <text evidence="8">Belongs to the TRAF3IP1 family.</text>
</comment>
<evidence type="ECO:0000256" key="1">
    <source>
        <dbReference type="ARBA" id="ARBA00004120"/>
    </source>
</evidence>
<dbReference type="InterPro" id="IPR041476">
    <property type="entry name" value="TRAF3IP1_C"/>
</dbReference>
<feature type="region of interest" description="Disordered" evidence="11">
    <location>
        <begin position="125"/>
        <end position="416"/>
    </location>
</feature>
<feature type="coiled-coil region" evidence="10">
    <location>
        <begin position="513"/>
        <end position="572"/>
    </location>
</feature>
<evidence type="ECO:0000256" key="3">
    <source>
        <dbReference type="ARBA" id="ARBA00022490"/>
    </source>
</evidence>
<dbReference type="PANTHER" id="PTHR31363:SF0">
    <property type="entry name" value="TRAF3-INTERACTING PROTEIN 1"/>
    <property type="match status" value="1"/>
</dbReference>
<evidence type="ECO:0000256" key="5">
    <source>
        <dbReference type="ARBA" id="ARBA00023054"/>
    </source>
</evidence>
<dbReference type="Pfam" id="PF17749">
    <property type="entry name" value="MIP-T3_C"/>
    <property type="match status" value="1"/>
</dbReference>
<protein>
    <recommendedName>
        <fullName evidence="9">TRAF3-interacting protein 1</fullName>
    </recommendedName>
</protein>
<dbReference type="InterPro" id="IPR040468">
    <property type="entry name" value="TRAF3IP1_N"/>
</dbReference>
<dbReference type="Pfam" id="PF10243">
    <property type="entry name" value="MIP-T3"/>
    <property type="match status" value="1"/>
</dbReference>
<feature type="compositionally biased region" description="Basic and acidic residues" evidence="11">
    <location>
        <begin position="199"/>
        <end position="219"/>
    </location>
</feature>
<reference evidence="14" key="1">
    <citation type="journal article" date="2016" name="Ticks Tick Borne Dis.">
        <title>De novo assembly and annotation of the salivary gland transcriptome of Rhipicephalus appendiculatus male and female ticks during blood feeding.</title>
        <authorList>
            <person name="de Castro M.H."/>
            <person name="de Klerk D."/>
            <person name="Pienaar R."/>
            <person name="Latif A.A."/>
            <person name="Rees D.J."/>
            <person name="Mans B.J."/>
        </authorList>
    </citation>
    <scope>NUCLEOTIDE SEQUENCE</scope>
    <source>
        <tissue evidence="14">Salivary glands</tissue>
    </source>
</reference>
<dbReference type="GO" id="GO:0048513">
    <property type="term" value="P:animal organ development"/>
    <property type="evidence" value="ECO:0007669"/>
    <property type="project" value="UniProtKB-ARBA"/>
</dbReference>
<dbReference type="GO" id="GO:0030992">
    <property type="term" value="C:intraciliary transport particle B"/>
    <property type="evidence" value="ECO:0007669"/>
    <property type="project" value="TreeGrafter"/>
</dbReference>